<accession>A0AAQ4F6T7</accession>
<evidence type="ECO:0000256" key="4">
    <source>
        <dbReference type="PROSITE-ProRule" id="PRU00175"/>
    </source>
</evidence>
<dbReference type="CDD" id="cd16449">
    <property type="entry name" value="RING-HC"/>
    <property type="match status" value="1"/>
</dbReference>
<sequence length="104" mass="11658">MSTMSIAEATAKCTLVGFCPELDWKPLSFVKPIPPNKVCSACGLVRKKTALLPCVHVLCDSCYEQCAQDGVHVCPLDGYQWNDEDDVDWKDFPLIQLLRREVGR</sequence>
<evidence type="ECO:0000256" key="2">
    <source>
        <dbReference type="ARBA" id="ARBA00022771"/>
    </source>
</evidence>
<protein>
    <recommendedName>
        <fullName evidence="5">RING-type domain-containing protein</fullName>
    </recommendedName>
</protein>
<dbReference type="AlphaFoldDB" id="A0AAQ4F6T7"/>
<dbReference type="SUPFAM" id="SSF57850">
    <property type="entry name" value="RING/U-box"/>
    <property type="match status" value="1"/>
</dbReference>
<dbReference type="InterPro" id="IPR001841">
    <property type="entry name" value="Znf_RING"/>
</dbReference>
<keyword evidence="3" id="KW-0862">Zinc</keyword>
<dbReference type="Gene3D" id="3.30.40.10">
    <property type="entry name" value="Zinc/RING finger domain, C3HC4 (zinc finger)"/>
    <property type="match status" value="1"/>
</dbReference>
<dbReference type="InterPro" id="IPR013083">
    <property type="entry name" value="Znf_RING/FYVE/PHD"/>
</dbReference>
<keyword evidence="1" id="KW-0479">Metal-binding</keyword>
<keyword evidence="7" id="KW-1185">Reference proteome</keyword>
<evidence type="ECO:0000256" key="1">
    <source>
        <dbReference type="ARBA" id="ARBA00022723"/>
    </source>
</evidence>
<reference evidence="6 7" key="1">
    <citation type="journal article" date="2023" name="Arcadia Sci">
        <title>De novo assembly of a long-read Amblyomma americanum tick genome.</title>
        <authorList>
            <person name="Chou S."/>
            <person name="Poskanzer K.E."/>
            <person name="Rollins M."/>
            <person name="Thuy-Boun P.S."/>
        </authorList>
    </citation>
    <scope>NUCLEOTIDE SEQUENCE [LARGE SCALE GENOMIC DNA]</scope>
    <source>
        <strain evidence="6">F_SG_1</strain>
        <tissue evidence="6">Salivary glands</tissue>
    </source>
</reference>
<evidence type="ECO:0000256" key="3">
    <source>
        <dbReference type="ARBA" id="ARBA00022833"/>
    </source>
</evidence>
<proteinExistence type="predicted"/>
<dbReference type="PROSITE" id="PS50089">
    <property type="entry name" value="ZF_RING_2"/>
    <property type="match status" value="1"/>
</dbReference>
<dbReference type="Proteomes" id="UP001321473">
    <property type="component" value="Unassembled WGS sequence"/>
</dbReference>
<dbReference type="GO" id="GO:0008270">
    <property type="term" value="F:zinc ion binding"/>
    <property type="evidence" value="ECO:0007669"/>
    <property type="project" value="UniProtKB-KW"/>
</dbReference>
<keyword evidence="2 4" id="KW-0863">Zinc-finger</keyword>
<gene>
    <name evidence="6" type="ORF">V5799_015797</name>
</gene>
<evidence type="ECO:0000313" key="6">
    <source>
        <dbReference type="EMBL" id="KAK8782860.1"/>
    </source>
</evidence>
<evidence type="ECO:0000313" key="7">
    <source>
        <dbReference type="Proteomes" id="UP001321473"/>
    </source>
</evidence>
<dbReference type="PROSITE" id="PS00518">
    <property type="entry name" value="ZF_RING_1"/>
    <property type="match status" value="1"/>
</dbReference>
<dbReference type="EMBL" id="JARKHS020006213">
    <property type="protein sequence ID" value="KAK8782860.1"/>
    <property type="molecule type" value="Genomic_DNA"/>
</dbReference>
<evidence type="ECO:0000259" key="5">
    <source>
        <dbReference type="PROSITE" id="PS50089"/>
    </source>
</evidence>
<dbReference type="InterPro" id="IPR017907">
    <property type="entry name" value="Znf_RING_CS"/>
</dbReference>
<comment type="caution">
    <text evidence="6">The sequence shown here is derived from an EMBL/GenBank/DDBJ whole genome shotgun (WGS) entry which is preliminary data.</text>
</comment>
<feature type="domain" description="RING-type" evidence="5">
    <location>
        <begin position="39"/>
        <end position="77"/>
    </location>
</feature>
<name>A0AAQ4F6T7_AMBAM</name>
<organism evidence="6 7">
    <name type="scientific">Amblyomma americanum</name>
    <name type="common">Lone star tick</name>
    <dbReference type="NCBI Taxonomy" id="6943"/>
    <lineage>
        <taxon>Eukaryota</taxon>
        <taxon>Metazoa</taxon>
        <taxon>Ecdysozoa</taxon>
        <taxon>Arthropoda</taxon>
        <taxon>Chelicerata</taxon>
        <taxon>Arachnida</taxon>
        <taxon>Acari</taxon>
        <taxon>Parasitiformes</taxon>
        <taxon>Ixodida</taxon>
        <taxon>Ixodoidea</taxon>
        <taxon>Ixodidae</taxon>
        <taxon>Amblyomminae</taxon>
        <taxon>Amblyomma</taxon>
    </lineage>
</organism>